<sequence length="294" mass="32308">MELNYPNLAILLMMTVIGATSEAPRVKRLSSAEFKGDATLELAKYVVSIRSRTPQTFFGDNHFCGGGLLSRRWVLTAAHCVMNQLKVIYMPRMLLVVSGTPHRLRFVKDRTVCSPVKSVHVPKNFIMYNTMNMALICLKHKLPLDNPNIGYLLLPLTPPQMGVTYSVLGWGRMYSEGPLSSEILQLEVALMDTKKCLSHFKYFRPGMLCAGKDNSTIDADPCSGDIGAPVIWNGVVVGIVSYPLGCGSDILPSIYTDVHSGLKWITETAYASLAEGLRPLLVMVLSSLGVLLTL</sequence>
<dbReference type="InterPro" id="IPR009003">
    <property type="entry name" value="Peptidase_S1_PA"/>
</dbReference>
<dbReference type="PANTHER" id="PTHR24276:SF91">
    <property type="entry name" value="AT26814P-RELATED"/>
    <property type="match status" value="1"/>
</dbReference>
<keyword evidence="5" id="KW-0378">Hydrolase</keyword>
<accession>A0A6P4IME0</accession>
<dbReference type="InterPro" id="IPR043504">
    <property type="entry name" value="Peptidase_S1_PA_chymotrypsin"/>
</dbReference>
<evidence type="ECO:0000256" key="1">
    <source>
        <dbReference type="ARBA" id="ARBA00004239"/>
    </source>
</evidence>
<keyword evidence="7" id="KW-0865">Zymogen</keyword>
<dbReference type="CDD" id="cd00190">
    <property type="entry name" value="Tryp_SPc"/>
    <property type="match status" value="1"/>
</dbReference>
<dbReference type="SUPFAM" id="SSF50494">
    <property type="entry name" value="Trypsin-like serine proteases"/>
    <property type="match status" value="1"/>
</dbReference>
<dbReference type="PRINTS" id="PR00722">
    <property type="entry name" value="CHYMOTRYPSIN"/>
</dbReference>
<evidence type="ECO:0000256" key="9">
    <source>
        <dbReference type="ARBA" id="ARBA00036320"/>
    </source>
</evidence>
<dbReference type="SMART" id="SM00020">
    <property type="entry name" value="Tryp_SPc"/>
    <property type="match status" value="1"/>
</dbReference>
<evidence type="ECO:0000256" key="4">
    <source>
        <dbReference type="ARBA" id="ARBA00022729"/>
    </source>
</evidence>
<dbReference type="InterPro" id="IPR018114">
    <property type="entry name" value="TRYPSIN_HIS"/>
</dbReference>
<organism evidence="13 14">
    <name type="scientific">Drosophila kikkawai</name>
    <name type="common">Fruit fly</name>
    <dbReference type="NCBI Taxonomy" id="30033"/>
    <lineage>
        <taxon>Eukaryota</taxon>
        <taxon>Metazoa</taxon>
        <taxon>Ecdysozoa</taxon>
        <taxon>Arthropoda</taxon>
        <taxon>Hexapoda</taxon>
        <taxon>Insecta</taxon>
        <taxon>Pterygota</taxon>
        <taxon>Neoptera</taxon>
        <taxon>Endopterygota</taxon>
        <taxon>Diptera</taxon>
        <taxon>Brachycera</taxon>
        <taxon>Muscomorpha</taxon>
        <taxon>Ephydroidea</taxon>
        <taxon>Drosophilidae</taxon>
        <taxon>Drosophila</taxon>
        <taxon>Sophophora</taxon>
    </lineage>
</organism>
<feature type="domain" description="Peptidase S1" evidence="12">
    <location>
        <begin position="16"/>
        <end position="270"/>
    </location>
</feature>
<keyword evidence="6" id="KW-0720">Serine protease</keyword>
<keyword evidence="3" id="KW-0645">Protease</keyword>
<dbReference type="RefSeq" id="XP_017030132.1">
    <property type="nucleotide sequence ID" value="XM_017174643.3"/>
</dbReference>
<name>A0A6P4IME0_DROKI</name>
<feature type="signal peptide" evidence="11">
    <location>
        <begin position="1"/>
        <end position="21"/>
    </location>
</feature>
<dbReference type="GeneID" id="108080061"/>
<dbReference type="GO" id="GO:0006508">
    <property type="term" value="P:proteolysis"/>
    <property type="evidence" value="ECO:0007669"/>
    <property type="project" value="UniProtKB-KW"/>
</dbReference>
<evidence type="ECO:0000259" key="12">
    <source>
        <dbReference type="PROSITE" id="PS50240"/>
    </source>
</evidence>
<keyword evidence="4 11" id="KW-0732">Signal</keyword>
<dbReference type="Pfam" id="PF00089">
    <property type="entry name" value="Trypsin"/>
    <property type="match status" value="1"/>
</dbReference>
<evidence type="ECO:0000256" key="7">
    <source>
        <dbReference type="ARBA" id="ARBA00023145"/>
    </source>
</evidence>
<dbReference type="InterPro" id="IPR001314">
    <property type="entry name" value="Peptidase_S1A"/>
</dbReference>
<dbReference type="GO" id="GO:0004252">
    <property type="term" value="F:serine-type endopeptidase activity"/>
    <property type="evidence" value="ECO:0007669"/>
    <property type="project" value="UniProtKB-EC"/>
</dbReference>
<dbReference type="PROSITE" id="PS50240">
    <property type="entry name" value="TRYPSIN_DOM"/>
    <property type="match status" value="1"/>
</dbReference>
<comment type="similarity">
    <text evidence="2">Belongs to the peptidase S1 family.</text>
</comment>
<keyword evidence="13" id="KW-1185">Reference proteome</keyword>
<evidence type="ECO:0000256" key="2">
    <source>
        <dbReference type="ARBA" id="ARBA00007664"/>
    </source>
</evidence>
<keyword evidence="8" id="KW-1015">Disulfide bond</keyword>
<dbReference type="AlphaFoldDB" id="A0A6P4IME0"/>
<evidence type="ECO:0000256" key="3">
    <source>
        <dbReference type="ARBA" id="ARBA00022670"/>
    </source>
</evidence>
<evidence type="ECO:0000256" key="8">
    <source>
        <dbReference type="ARBA" id="ARBA00023157"/>
    </source>
</evidence>
<dbReference type="PANTHER" id="PTHR24276">
    <property type="entry name" value="POLYSERASE-RELATED"/>
    <property type="match status" value="1"/>
</dbReference>
<dbReference type="EC" id="3.4.21.4" evidence="10"/>
<dbReference type="InterPro" id="IPR050430">
    <property type="entry name" value="Peptidase_S1"/>
</dbReference>
<evidence type="ECO:0000256" key="6">
    <source>
        <dbReference type="ARBA" id="ARBA00022825"/>
    </source>
</evidence>
<dbReference type="OrthoDB" id="10059102at2759"/>
<dbReference type="InterPro" id="IPR001254">
    <property type="entry name" value="Trypsin_dom"/>
</dbReference>
<dbReference type="Proteomes" id="UP001652661">
    <property type="component" value="Chromosome X"/>
</dbReference>
<evidence type="ECO:0000256" key="10">
    <source>
        <dbReference type="ARBA" id="ARBA00038868"/>
    </source>
</evidence>
<evidence type="ECO:0000256" key="11">
    <source>
        <dbReference type="SAM" id="SignalP"/>
    </source>
</evidence>
<dbReference type="Gene3D" id="2.40.10.10">
    <property type="entry name" value="Trypsin-like serine proteases"/>
    <property type="match status" value="1"/>
</dbReference>
<proteinExistence type="inferred from homology"/>
<feature type="chain" id="PRO_5028237003" description="trypsin" evidence="11">
    <location>
        <begin position="22"/>
        <end position="294"/>
    </location>
</feature>
<protein>
    <recommendedName>
        <fullName evidence="10">trypsin</fullName>
        <ecNumber evidence="10">3.4.21.4</ecNumber>
    </recommendedName>
</protein>
<dbReference type="GO" id="GO:0005576">
    <property type="term" value="C:extracellular region"/>
    <property type="evidence" value="ECO:0007669"/>
    <property type="project" value="UniProtKB-SubCell"/>
</dbReference>
<comment type="subcellular location">
    <subcellularLocation>
        <location evidence="1">Secreted</location>
        <location evidence="1">Extracellular space</location>
    </subcellularLocation>
</comment>
<evidence type="ECO:0000313" key="14">
    <source>
        <dbReference type="RefSeq" id="XP_017030132.1"/>
    </source>
</evidence>
<dbReference type="PROSITE" id="PS00134">
    <property type="entry name" value="TRYPSIN_HIS"/>
    <property type="match status" value="1"/>
</dbReference>
<evidence type="ECO:0000313" key="13">
    <source>
        <dbReference type="Proteomes" id="UP001652661"/>
    </source>
</evidence>
<dbReference type="OMA" id="GMMCAGK"/>
<evidence type="ECO:0000256" key="5">
    <source>
        <dbReference type="ARBA" id="ARBA00022801"/>
    </source>
</evidence>
<gene>
    <name evidence="14" type="primary">LOC108080061</name>
</gene>
<reference evidence="14" key="1">
    <citation type="submission" date="2025-08" db="UniProtKB">
        <authorList>
            <consortium name="RefSeq"/>
        </authorList>
    </citation>
    <scope>IDENTIFICATION</scope>
    <source>
        <strain evidence="14">14028-0561.14</strain>
        <tissue evidence="14">Whole fly</tissue>
    </source>
</reference>
<comment type="catalytic activity">
    <reaction evidence="9">
        <text>Preferential cleavage: Arg-|-Xaa, Lys-|-Xaa.</text>
        <dbReference type="EC" id="3.4.21.4"/>
    </reaction>
</comment>